<protein>
    <submittedName>
        <fullName evidence="5">EF hand family protein</fullName>
    </submittedName>
</protein>
<evidence type="ECO:0000256" key="1">
    <source>
        <dbReference type="ARBA" id="ARBA00022723"/>
    </source>
</evidence>
<accession>D7G1Q6</accession>
<evidence type="ECO:0000256" key="2">
    <source>
        <dbReference type="ARBA" id="ARBA00022737"/>
    </source>
</evidence>
<dbReference type="Proteomes" id="UP000002630">
    <property type="component" value="Unassembled WGS sequence"/>
</dbReference>
<dbReference type="OrthoDB" id="10339874at2759"/>
<feature type="compositionally biased region" description="Basic and acidic residues" evidence="4">
    <location>
        <begin position="119"/>
        <end position="131"/>
    </location>
</feature>
<dbReference type="STRING" id="2880.D7G1Q6"/>
<gene>
    <name evidence="5" type="ORF">Esi_0456_0014</name>
</gene>
<dbReference type="PANTHER" id="PTHR34524:SF6">
    <property type="entry name" value="CALCYPHOSINE LIKE"/>
    <property type="match status" value="1"/>
</dbReference>
<dbReference type="Gene3D" id="1.10.238.10">
    <property type="entry name" value="EF-hand"/>
    <property type="match status" value="1"/>
</dbReference>
<dbReference type="InterPro" id="IPR011992">
    <property type="entry name" value="EF-hand-dom_pair"/>
</dbReference>
<reference evidence="5 6" key="1">
    <citation type="journal article" date="2010" name="Nature">
        <title>The Ectocarpus genome and the independent evolution of multicellularity in brown algae.</title>
        <authorList>
            <person name="Cock J.M."/>
            <person name="Sterck L."/>
            <person name="Rouze P."/>
            <person name="Scornet D."/>
            <person name="Allen A.E."/>
            <person name="Amoutzias G."/>
            <person name="Anthouard V."/>
            <person name="Artiguenave F."/>
            <person name="Aury J.M."/>
            <person name="Badger J.H."/>
            <person name="Beszteri B."/>
            <person name="Billiau K."/>
            <person name="Bonnet E."/>
            <person name="Bothwell J.H."/>
            <person name="Bowler C."/>
            <person name="Boyen C."/>
            <person name="Brownlee C."/>
            <person name="Carrano C.J."/>
            <person name="Charrier B."/>
            <person name="Cho G.Y."/>
            <person name="Coelho S.M."/>
            <person name="Collen J."/>
            <person name="Corre E."/>
            <person name="Da Silva C."/>
            <person name="Delage L."/>
            <person name="Delaroque N."/>
            <person name="Dittami S.M."/>
            <person name="Doulbeau S."/>
            <person name="Elias M."/>
            <person name="Farnham G."/>
            <person name="Gachon C.M."/>
            <person name="Gschloessl B."/>
            <person name="Heesch S."/>
            <person name="Jabbari K."/>
            <person name="Jubin C."/>
            <person name="Kawai H."/>
            <person name="Kimura K."/>
            <person name="Kloareg B."/>
            <person name="Kupper F.C."/>
            <person name="Lang D."/>
            <person name="Le Bail A."/>
            <person name="Leblanc C."/>
            <person name="Lerouge P."/>
            <person name="Lohr M."/>
            <person name="Lopez P.J."/>
            <person name="Martens C."/>
            <person name="Maumus F."/>
            <person name="Michel G."/>
            <person name="Miranda-Saavedra D."/>
            <person name="Morales J."/>
            <person name="Moreau H."/>
            <person name="Motomura T."/>
            <person name="Nagasato C."/>
            <person name="Napoli C.A."/>
            <person name="Nelson D.R."/>
            <person name="Nyvall-Collen P."/>
            <person name="Peters A.F."/>
            <person name="Pommier C."/>
            <person name="Potin P."/>
            <person name="Poulain J."/>
            <person name="Quesneville H."/>
            <person name="Read B."/>
            <person name="Rensing S.A."/>
            <person name="Ritter A."/>
            <person name="Rousvoal S."/>
            <person name="Samanta M."/>
            <person name="Samson G."/>
            <person name="Schroeder D.C."/>
            <person name="Segurens B."/>
            <person name="Strittmatter M."/>
            <person name="Tonon T."/>
            <person name="Tregear J.W."/>
            <person name="Valentin K."/>
            <person name="von Dassow P."/>
            <person name="Yamagishi T."/>
            <person name="Van de Peer Y."/>
            <person name="Wincker P."/>
        </authorList>
    </citation>
    <scope>NUCLEOTIDE SEQUENCE [LARGE SCALE GENOMIC DNA]</scope>
    <source>
        <strain evidence="6">Ec32 / CCAP1310/4</strain>
    </source>
</reference>
<evidence type="ECO:0000313" key="5">
    <source>
        <dbReference type="EMBL" id="CBJ33301.1"/>
    </source>
</evidence>
<keyword evidence="1" id="KW-0479">Metal-binding</keyword>
<evidence type="ECO:0000256" key="4">
    <source>
        <dbReference type="SAM" id="MobiDB-lite"/>
    </source>
</evidence>
<dbReference type="InParanoid" id="D7G1Q6"/>
<keyword evidence="6" id="KW-1185">Reference proteome</keyword>
<dbReference type="InterPro" id="IPR051581">
    <property type="entry name" value="Ca-bind"/>
</dbReference>
<dbReference type="AlphaFoldDB" id="D7G1Q6"/>
<organism evidence="5 6">
    <name type="scientific">Ectocarpus siliculosus</name>
    <name type="common">Brown alga</name>
    <name type="synonym">Conferva siliculosa</name>
    <dbReference type="NCBI Taxonomy" id="2880"/>
    <lineage>
        <taxon>Eukaryota</taxon>
        <taxon>Sar</taxon>
        <taxon>Stramenopiles</taxon>
        <taxon>Ochrophyta</taxon>
        <taxon>PX clade</taxon>
        <taxon>Phaeophyceae</taxon>
        <taxon>Ectocarpales</taxon>
        <taxon>Ectocarpaceae</taxon>
        <taxon>Ectocarpus</taxon>
    </lineage>
</organism>
<feature type="compositionally biased region" description="Basic and acidic residues" evidence="4">
    <location>
        <begin position="142"/>
        <end position="155"/>
    </location>
</feature>
<evidence type="ECO:0000256" key="3">
    <source>
        <dbReference type="ARBA" id="ARBA00022837"/>
    </source>
</evidence>
<dbReference type="EMBL" id="FN649760">
    <property type="protein sequence ID" value="CBJ33301.1"/>
    <property type="molecule type" value="Genomic_DNA"/>
</dbReference>
<dbReference type="GO" id="GO:0046872">
    <property type="term" value="F:metal ion binding"/>
    <property type="evidence" value="ECO:0007669"/>
    <property type="project" value="UniProtKB-KW"/>
</dbReference>
<name>D7G1Q6_ECTSI</name>
<keyword evidence="3" id="KW-0106">Calcium</keyword>
<feature type="region of interest" description="Disordered" evidence="4">
    <location>
        <begin position="100"/>
        <end position="173"/>
    </location>
</feature>
<dbReference type="PANTHER" id="PTHR34524">
    <property type="entry name" value="CALCYPHOSIN"/>
    <property type="match status" value="1"/>
</dbReference>
<dbReference type="SUPFAM" id="SSF47473">
    <property type="entry name" value="EF-hand"/>
    <property type="match status" value="1"/>
</dbReference>
<proteinExistence type="predicted"/>
<evidence type="ECO:0000313" key="6">
    <source>
        <dbReference type="Proteomes" id="UP000002630"/>
    </source>
</evidence>
<feature type="compositionally biased region" description="Low complexity" evidence="4">
    <location>
        <begin position="158"/>
        <end position="169"/>
    </location>
</feature>
<keyword evidence="2" id="KW-0677">Repeat</keyword>
<sequence length="483" mass="53123">MASLRSAMFAGYNKFDDAKVRIGSWREELAMKELTGVTRLANPRNRAVFNATDVRVLYHADKPGAKDAGRGKSESHTSYIHPEKVAATKERSAYIRPGPRAVRSRQAAKEIVQAEEAEREALEREKKKDGDFDTTFRQSYKRYSDEASRAAKQDSVKPQPENAPQAPAPTTKAFKNSMRRSGDVMSEIGEVGHYSTGTTVTLWNTGGMAPGGTADRASFGRTSRFTEPGVHPSFFQEVWRDPGPHHASLPRGLSDLEARSLMFLKNRVIERAQEKPLPSVRGLWRLLWPRTYVDAVGKVGPAEFREGMAEFEVPVTKCEVWAVTTAFDTDNRGQICLDKLMHFFRAGGLSEARRKVVHKLFRGLDSANTGAVPLSSIRAACDFSSSPAVIEGKACEEEITTEFLQHLQNNEQEGLGESSSMVTAEHFQDAFRDIGTACTSLAACSWEAASLQEEKKDRGHLDTDADGNAGEALFMGVVSSVGG</sequence>